<dbReference type="InterPro" id="IPR001394">
    <property type="entry name" value="Peptidase_C19_UCH"/>
</dbReference>
<keyword evidence="2" id="KW-0645">Protease</keyword>
<comment type="similarity">
    <text evidence="2">Belongs to the peptidase C19 family.</text>
</comment>
<dbReference type="GO" id="GO:0006508">
    <property type="term" value="P:proteolysis"/>
    <property type="evidence" value="ECO:0007669"/>
    <property type="project" value="UniProtKB-KW"/>
</dbReference>
<gene>
    <name evidence="5" type="ORF">B7P43_G02725</name>
</gene>
<keyword evidence="6" id="KW-1185">Reference proteome</keyword>
<dbReference type="Proteomes" id="UP000235965">
    <property type="component" value="Unassembled WGS sequence"/>
</dbReference>
<dbReference type="AlphaFoldDB" id="A0A2J7Q3N7"/>
<feature type="region of interest" description="Disordered" evidence="3">
    <location>
        <begin position="902"/>
        <end position="961"/>
    </location>
</feature>
<feature type="region of interest" description="Disordered" evidence="3">
    <location>
        <begin position="1"/>
        <end position="44"/>
    </location>
</feature>
<dbReference type="InterPro" id="IPR028889">
    <property type="entry name" value="USP"/>
</dbReference>
<evidence type="ECO:0000256" key="1">
    <source>
        <dbReference type="ARBA" id="ARBA00000707"/>
    </source>
</evidence>
<dbReference type="InterPro" id="IPR018200">
    <property type="entry name" value="USP_CS"/>
</dbReference>
<dbReference type="Gene3D" id="3.90.70.10">
    <property type="entry name" value="Cysteine proteinases"/>
    <property type="match status" value="2"/>
</dbReference>
<evidence type="ECO:0000256" key="3">
    <source>
        <dbReference type="SAM" id="MobiDB-lite"/>
    </source>
</evidence>
<dbReference type="InterPro" id="IPR050185">
    <property type="entry name" value="Ub_carboxyl-term_hydrolase"/>
</dbReference>
<dbReference type="PANTHER" id="PTHR21646:SF14">
    <property type="entry name" value="FI05488P"/>
    <property type="match status" value="1"/>
</dbReference>
<organism evidence="5 6">
    <name type="scientific">Cryptotermes secundus</name>
    <dbReference type="NCBI Taxonomy" id="105785"/>
    <lineage>
        <taxon>Eukaryota</taxon>
        <taxon>Metazoa</taxon>
        <taxon>Ecdysozoa</taxon>
        <taxon>Arthropoda</taxon>
        <taxon>Hexapoda</taxon>
        <taxon>Insecta</taxon>
        <taxon>Pterygota</taxon>
        <taxon>Neoptera</taxon>
        <taxon>Polyneoptera</taxon>
        <taxon>Dictyoptera</taxon>
        <taxon>Blattodea</taxon>
        <taxon>Blattoidea</taxon>
        <taxon>Termitoidae</taxon>
        <taxon>Kalotermitidae</taxon>
        <taxon>Cryptotermitinae</taxon>
        <taxon>Cryptotermes</taxon>
    </lineage>
</organism>
<keyword evidence="2" id="KW-0378">Hydrolase</keyword>
<dbReference type="Pfam" id="PF00443">
    <property type="entry name" value="UCH"/>
    <property type="match status" value="1"/>
</dbReference>
<dbReference type="PROSITE" id="PS00972">
    <property type="entry name" value="USP_1"/>
    <property type="match status" value="1"/>
</dbReference>
<dbReference type="SUPFAM" id="SSF54001">
    <property type="entry name" value="Cysteine proteinases"/>
    <property type="match status" value="1"/>
</dbReference>
<evidence type="ECO:0000313" key="6">
    <source>
        <dbReference type="Proteomes" id="UP000235965"/>
    </source>
</evidence>
<dbReference type="PROSITE" id="PS00973">
    <property type="entry name" value="USP_2"/>
    <property type="match status" value="1"/>
</dbReference>
<dbReference type="GO" id="GO:0016579">
    <property type="term" value="P:protein deubiquitination"/>
    <property type="evidence" value="ECO:0007669"/>
    <property type="project" value="InterPro"/>
</dbReference>
<sequence>MSERNSTRIMKSSSEGEILDREETQLISESSDYGNRYPESKLKRTFTLPRNPFVSTRMSKRKAKHKEGKDGKVSGIQTITEVQNSETQKSNKKVFRRPSWKKLLNKVVQHMSTVGVPNNKSMCVNYECNRRRTDTVSLSSSDIRVPPVRPTHLANLANSDKVPGVIGLRNHGNTCFINAVLQCLSHTDILAEYFVLDQYKVDLSRRNKLNSKKYGTKGEVTEQLALLLKSIWSCQYDPEISNQFKLVVDKYGSQYRGNNQHDAQEFLVWLLDKVHEDLNTATKKKYKIIKNSFGRPDDVVAAETLANHVRCNNSFVHAVFQAQFRSSLTCPRCQRQSNTFDPFLCVSVPVPQNQRRAIYVTVLYTSQQPRQVKLGLSLPIHSEVRELRELLASDTGIAESHMLLTEVDDLGFHRTFSDSEPVLSIKETDPVYCLELPQLKEATDDGGGAYVLLCWVNLLLVEDHCARFSSPYTMQVDRETSYEDLQKLILKEMNAVLHDDILVSSQDIPLFYMRIADGLGDGSPTYLDPTLDHPLYMEAVEQALALCEEDAGPPHLKLVLEWDLQGKESTIADDSDQMEEHASVKQLKMNAEQGGAVTLEECFELYTRAEVLGAEDAWHCPNCNRKQEVVKKLGLWSLPDILVIHLKRFRQHSSKQRAPAKLTTLVDFPLYGFDMSPHLANRPSPSGNSAAPPGMLGSPPGGGGVLGGLGWSPWKRPRRTPLRYDDNVYDLYAICNHHGQDLQGGHYTAYCRNPYDTHWYCFDDTRVDPVADTSLVTAAAYILFYQRRGLGTSYSSAASTSSSGSGGLEHWVCRMPAFTRSSKSQEELSNKGSTVTTSPTISLTLIANTTTTSTPTTTSISTSAVDERSGADAFLRGGRNYATLQPTTKRSVGTETDAAELDHYSDDEAPLATPRRCGDTWDSPSCTGHKAETSNTLEKTLPSSEGRVGNLGPEPAEGKDDLLMEITESCV</sequence>
<dbReference type="CDD" id="cd02674">
    <property type="entry name" value="Peptidase_C19R"/>
    <property type="match status" value="1"/>
</dbReference>
<evidence type="ECO:0000256" key="2">
    <source>
        <dbReference type="RuleBase" id="RU366025"/>
    </source>
</evidence>
<dbReference type="InterPro" id="IPR038765">
    <property type="entry name" value="Papain-like_cys_pep_sf"/>
</dbReference>
<comment type="caution">
    <text evidence="5">The sequence shown here is derived from an EMBL/GenBank/DDBJ whole genome shotgun (WGS) entry which is preliminary data.</text>
</comment>
<protein>
    <recommendedName>
        <fullName evidence="2">Ubiquitin carboxyl-terminal hydrolase</fullName>
        <ecNumber evidence="2">3.4.19.12</ecNumber>
    </recommendedName>
</protein>
<dbReference type="PANTHER" id="PTHR21646">
    <property type="entry name" value="UBIQUITIN CARBOXYL-TERMINAL HYDROLASE"/>
    <property type="match status" value="1"/>
</dbReference>
<accession>A0A2J7Q3N7</accession>
<dbReference type="STRING" id="105785.A0A2J7Q3N7"/>
<dbReference type="FunCoup" id="A0A2J7Q3N7">
    <property type="interactions" value="111"/>
</dbReference>
<dbReference type="PROSITE" id="PS50235">
    <property type="entry name" value="USP_3"/>
    <property type="match status" value="1"/>
</dbReference>
<dbReference type="FunFam" id="3.90.70.10:FF:000046">
    <property type="entry name" value="ubiquitin carboxyl-terminal hydrolase 31"/>
    <property type="match status" value="1"/>
</dbReference>
<proteinExistence type="inferred from homology"/>
<keyword evidence="2" id="KW-0833">Ubl conjugation pathway</keyword>
<name>A0A2J7Q3N7_9NEOP</name>
<feature type="domain" description="USP" evidence="4">
    <location>
        <begin position="166"/>
        <end position="788"/>
    </location>
</feature>
<dbReference type="OrthoDB" id="265776at2759"/>
<dbReference type="EMBL" id="NEVH01019065">
    <property type="protein sequence ID" value="PNF23197.1"/>
    <property type="molecule type" value="Genomic_DNA"/>
</dbReference>
<reference evidence="5 6" key="1">
    <citation type="submission" date="2017-12" db="EMBL/GenBank/DDBJ databases">
        <title>Hemimetabolous genomes reveal molecular basis of termite eusociality.</title>
        <authorList>
            <person name="Harrison M.C."/>
            <person name="Jongepier E."/>
            <person name="Robertson H.M."/>
            <person name="Arning N."/>
            <person name="Bitard-Feildel T."/>
            <person name="Chao H."/>
            <person name="Childers C.P."/>
            <person name="Dinh H."/>
            <person name="Doddapaneni H."/>
            <person name="Dugan S."/>
            <person name="Gowin J."/>
            <person name="Greiner C."/>
            <person name="Han Y."/>
            <person name="Hu H."/>
            <person name="Hughes D.S.T."/>
            <person name="Huylmans A.-K."/>
            <person name="Kemena C."/>
            <person name="Kremer L.P.M."/>
            <person name="Lee S.L."/>
            <person name="Lopez-Ezquerra A."/>
            <person name="Mallet L."/>
            <person name="Monroy-Kuhn J.M."/>
            <person name="Moser A."/>
            <person name="Murali S.C."/>
            <person name="Muzny D.M."/>
            <person name="Otani S."/>
            <person name="Piulachs M.-D."/>
            <person name="Poelchau M."/>
            <person name="Qu J."/>
            <person name="Schaub F."/>
            <person name="Wada-Katsumata A."/>
            <person name="Worley K.C."/>
            <person name="Xie Q."/>
            <person name="Ylla G."/>
            <person name="Poulsen M."/>
            <person name="Gibbs R.A."/>
            <person name="Schal C."/>
            <person name="Richards S."/>
            <person name="Belles X."/>
            <person name="Korb J."/>
            <person name="Bornberg-Bauer E."/>
        </authorList>
    </citation>
    <scope>NUCLEOTIDE SEQUENCE [LARGE SCALE GENOMIC DNA]</scope>
    <source>
        <tissue evidence="5">Whole body</tissue>
    </source>
</reference>
<dbReference type="GO" id="GO:0004843">
    <property type="term" value="F:cysteine-type deubiquitinase activity"/>
    <property type="evidence" value="ECO:0007669"/>
    <property type="project" value="UniProtKB-UniRule"/>
</dbReference>
<evidence type="ECO:0000259" key="4">
    <source>
        <dbReference type="PROSITE" id="PS50235"/>
    </source>
</evidence>
<comment type="catalytic activity">
    <reaction evidence="1 2">
        <text>Thiol-dependent hydrolysis of ester, thioester, amide, peptide and isopeptide bonds formed by the C-terminal Gly of ubiquitin (a 76-residue protein attached to proteins as an intracellular targeting signal).</text>
        <dbReference type="EC" id="3.4.19.12"/>
    </reaction>
</comment>
<dbReference type="EC" id="3.4.19.12" evidence="2"/>
<keyword evidence="2" id="KW-0788">Thiol protease</keyword>
<evidence type="ECO:0000313" key="5">
    <source>
        <dbReference type="EMBL" id="PNF23197.1"/>
    </source>
</evidence>
<feature type="compositionally biased region" description="Polar residues" evidence="3">
    <location>
        <begin position="933"/>
        <end position="943"/>
    </location>
</feature>
<dbReference type="InParanoid" id="A0A2J7Q3N7"/>